<dbReference type="PROSITE" id="PS00211">
    <property type="entry name" value="ABC_TRANSPORTER_1"/>
    <property type="match status" value="1"/>
</dbReference>
<dbReference type="SUPFAM" id="SSF52540">
    <property type="entry name" value="P-loop containing nucleoside triphosphate hydrolases"/>
    <property type="match status" value="1"/>
</dbReference>
<keyword evidence="2" id="KW-0813">Transport</keyword>
<evidence type="ECO:0000259" key="6">
    <source>
        <dbReference type="PROSITE" id="PS50893"/>
    </source>
</evidence>
<evidence type="ECO:0000313" key="7">
    <source>
        <dbReference type="EMBL" id="MBG9390543.1"/>
    </source>
</evidence>
<dbReference type="InterPro" id="IPR017871">
    <property type="entry name" value="ABC_transporter-like_CS"/>
</dbReference>
<keyword evidence="8" id="KW-1185">Reference proteome</keyword>
<comment type="caution">
    <text evidence="7">The sequence shown here is derived from an EMBL/GenBank/DDBJ whole genome shotgun (WGS) entry which is preliminary data.</text>
</comment>
<keyword evidence="4" id="KW-0547">Nucleotide-binding</keyword>
<evidence type="ECO:0000256" key="4">
    <source>
        <dbReference type="ARBA" id="ARBA00022741"/>
    </source>
</evidence>
<dbReference type="Proteomes" id="UP000651050">
    <property type="component" value="Unassembled WGS sequence"/>
</dbReference>
<dbReference type="PANTHER" id="PTHR42788:SF13">
    <property type="entry name" value="ALIPHATIC SULFONATES IMPORT ATP-BINDING PROTEIN SSUB"/>
    <property type="match status" value="1"/>
</dbReference>
<keyword evidence="5 7" id="KW-0067">ATP-binding</keyword>
<organism evidence="7 8">
    <name type="scientific">Caenimonas aquaedulcis</name>
    <dbReference type="NCBI Taxonomy" id="2793270"/>
    <lineage>
        <taxon>Bacteria</taxon>
        <taxon>Pseudomonadati</taxon>
        <taxon>Pseudomonadota</taxon>
        <taxon>Betaproteobacteria</taxon>
        <taxon>Burkholderiales</taxon>
        <taxon>Comamonadaceae</taxon>
        <taxon>Caenimonas</taxon>
    </lineage>
</organism>
<dbReference type="PROSITE" id="PS50893">
    <property type="entry name" value="ABC_TRANSPORTER_2"/>
    <property type="match status" value="1"/>
</dbReference>
<dbReference type="SMART" id="SM00382">
    <property type="entry name" value="AAA"/>
    <property type="match status" value="1"/>
</dbReference>
<dbReference type="GO" id="GO:0005524">
    <property type="term" value="F:ATP binding"/>
    <property type="evidence" value="ECO:0007669"/>
    <property type="project" value="UniProtKB-KW"/>
</dbReference>
<dbReference type="EMBL" id="JADWYS010000001">
    <property type="protein sequence ID" value="MBG9390543.1"/>
    <property type="molecule type" value="Genomic_DNA"/>
</dbReference>
<keyword evidence="3" id="KW-1003">Cell membrane</keyword>
<dbReference type="CDD" id="cd03293">
    <property type="entry name" value="ABC_NrtD_SsuB_transporters"/>
    <property type="match status" value="1"/>
</dbReference>
<evidence type="ECO:0000256" key="1">
    <source>
        <dbReference type="ARBA" id="ARBA00005417"/>
    </source>
</evidence>
<dbReference type="InterPro" id="IPR003439">
    <property type="entry name" value="ABC_transporter-like_ATP-bd"/>
</dbReference>
<evidence type="ECO:0000256" key="2">
    <source>
        <dbReference type="ARBA" id="ARBA00022448"/>
    </source>
</evidence>
<sequence length="259" mass="28536">MTKMEIRGVSKTFRARGGETVALEPCDLSIAKGEFVTVVGPSGCGKSTLMMIAAGLEAPSSGEVLVDGRPAGPAGPRRSVVFQRFALFPSETVAQNIGFGLRVAGLPREECEQRIAEQLELMGLKQFRDAYPHELSGGMQQRVAIARALAVRPEILLMDEPFGALDAQTRTVLQEEVSRLQRELHYTVLFITHSVEEAVYLSDRVIVMSRGPGRILREIAVPRDAAWRGVDIEQAGDDPAFMQAKREIWDLIRGQIVRH</sequence>
<dbReference type="PANTHER" id="PTHR42788">
    <property type="entry name" value="TAURINE IMPORT ATP-BINDING PROTEIN-RELATED"/>
    <property type="match status" value="1"/>
</dbReference>
<dbReference type="GO" id="GO:0016887">
    <property type="term" value="F:ATP hydrolysis activity"/>
    <property type="evidence" value="ECO:0007669"/>
    <property type="project" value="InterPro"/>
</dbReference>
<evidence type="ECO:0000313" key="8">
    <source>
        <dbReference type="Proteomes" id="UP000651050"/>
    </source>
</evidence>
<dbReference type="InterPro" id="IPR003593">
    <property type="entry name" value="AAA+_ATPase"/>
</dbReference>
<dbReference type="Pfam" id="PF00005">
    <property type="entry name" value="ABC_tran"/>
    <property type="match status" value="1"/>
</dbReference>
<dbReference type="InterPro" id="IPR050166">
    <property type="entry name" value="ABC_transporter_ATP-bind"/>
</dbReference>
<gene>
    <name evidence="7" type="ORF">I5803_21105</name>
</gene>
<dbReference type="Gene3D" id="3.40.50.300">
    <property type="entry name" value="P-loop containing nucleotide triphosphate hydrolases"/>
    <property type="match status" value="1"/>
</dbReference>
<evidence type="ECO:0000256" key="3">
    <source>
        <dbReference type="ARBA" id="ARBA00022475"/>
    </source>
</evidence>
<evidence type="ECO:0000256" key="5">
    <source>
        <dbReference type="ARBA" id="ARBA00022840"/>
    </source>
</evidence>
<reference evidence="7" key="1">
    <citation type="submission" date="2020-11" db="EMBL/GenBank/DDBJ databases">
        <title>Bacterial whole genome sequence for Caenimonas sp. DR4.4.</title>
        <authorList>
            <person name="Le V."/>
            <person name="Ko S.-R."/>
            <person name="Ahn C.-Y."/>
            <person name="Oh H.-M."/>
        </authorList>
    </citation>
    <scope>NUCLEOTIDE SEQUENCE</scope>
    <source>
        <strain evidence="7">DR4.4</strain>
    </source>
</reference>
<feature type="domain" description="ABC transporter" evidence="6">
    <location>
        <begin position="4"/>
        <end position="235"/>
    </location>
</feature>
<dbReference type="AlphaFoldDB" id="A0A931MJ93"/>
<comment type="similarity">
    <text evidence="1">Belongs to the ABC transporter superfamily.</text>
</comment>
<accession>A0A931MJ93</accession>
<keyword evidence="3" id="KW-0472">Membrane</keyword>
<dbReference type="InterPro" id="IPR027417">
    <property type="entry name" value="P-loop_NTPase"/>
</dbReference>
<name>A0A931MJ93_9BURK</name>
<protein>
    <submittedName>
        <fullName evidence="7">ABC transporter ATP-binding protein</fullName>
    </submittedName>
</protein>
<proteinExistence type="inferred from homology"/>